<dbReference type="Gene3D" id="1.10.10.10">
    <property type="entry name" value="Winged helix-like DNA-binding domain superfamily/Winged helix DNA-binding domain"/>
    <property type="match status" value="1"/>
</dbReference>
<name>A0A420WEG2_9PROT</name>
<dbReference type="InterPro" id="IPR048933">
    <property type="entry name" value="B_lactamase-like_C"/>
</dbReference>
<evidence type="ECO:0000259" key="1">
    <source>
        <dbReference type="SMART" id="SM00849"/>
    </source>
</evidence>
<dbReference type="Pfam" id="PF00753">
    <property type="entry name" value="Lactamase_B"/>
    <property type="match status" value="1"/>
</dbReference>
<keyword evidence="2" id="KW-0378">Hydrolase</keyword>
<dbReference type="AlphaFoldDB" id="A0A420WEG2"/>
<sequence>MNQVPKNTPQDQSLVPGSTSGLKLDFITEEKPQPGNVQEIADGVFWLRFGLPMSGLDHINLWALRDGDGWVIVDTGIGNRESKEIWKKHFKHLMGGRPVNRVICTHLHPDHTGLAGWICRHFGAPLLMTRGEYFLCRLMAADTGRAAPPESLRFYKKAGFTDGQIELYKQRFGGFGKAITELPQSYDRLVDGELGKIGGREWRVIIGAGHSPEHACLYCPELNLCLTGDQLLPNISSNVSVWPTEPEGNPLEDWITSCHVLKAQLPENVLIGPAHGIPFRGAHKRLDKLIEHHEKALLRLLEHCQTPRLATGVYSVLFRREITDGNRIMAVGESIAHLNCLKGRGLLSRRRNDAGQFTYKTRRGVIPA</sequence>
<protein>
    <submittedName>
        <fullName evidence="2">Glyoxylase-like metal-dependent hydrolase (Beta-lactamase superfamily II)</fullName>
    </submittedName>
</protein>
<dbReference type="Pfam" id="PF21221">
    <property type="entry name" value="B_lactamase-like_C"/>
    <property type="match status" value="1"/>
</dbReference>
<dbReference type="InterPro" id="IPR036866">
    <property type="entry name" value="RibonucZ/Hydroxyglut_hydro"/>
</dbReference>
<proteinExistence type="predicted"/>
<reference evidence="2 3" key="1">
    <citation type="submission" date="2018-10" db="EMBL/GenBank/DDBJ databases">
        <title>Genomic Encyclopedia of Type Strains, Phase IV (KMG-IV): sequencing the most valuable type-strain genomes for metagenomic binning, comparative biology and taxonomic classification.</title>
        <authorList>
            <person name="Goeker M."/>
        </authorList>
    </citation>
    <scope>NUCLEOTIDE SEQUENCE [LARGE SCALE GENOMIC DNA]</scope>
    <source>
        <strain evidence="2 3">DSM 22008</strain>
    </source>
</reference>
<dbReference type="SUPFAM" id="SSF56281">
    <property type="entry name" value="Metallo-hydrolase/oxidoreductase"/>
    <property type="match status" value="1"/>
</dbReference>
<comment type="caution">
    <text evidence="2">The sequence shown here is derived from an EMBL/GenBank/DDBJ whole genome shotgun (WGS) entry which is preliminary data.</text>
</comment>
<dbReference type="InterPro" id="IPR050662">
    <property type="entry name" value="Sec-metab_biosynth-thioest"/>
</dbReference>
<dbReference type="InterPro" id="IPR036388">
    <property type="entry name" value="WH-like_DNA-bd_sf"/>
</dbReference>
<dbReference type="InParanoid" id="A0A420WEG2"/>
<evidence type="ECO:0000313" key="2">
    <source>
        <dbReference type="EMBL" id="RKQ69325.1"/>
    </source>
</evidence>
<dbReference type="GO" id="GO:0016787">
    <property type="term" value="F:hydrolase activity"/>
    <property type="evidence" value="ECO:0007669"/>
    <property type="project" value="UniProtKB-KW"/>
</dbReference>
<gene>
    <name evidence="2" type="ORF">DES40_2125</name>
</gene>
<dbReference type="SMART" id="SM00849">
    <property type="entry name" value="Lactamase_B"/>
    <property type="match status" value="1"/>
</dbReference>
<organism evidence="2 3">
    <name type="scientific">Litorimonas taeanensis</name>
    <dbReference type="NCBI Taxonomy" id="568099"/>
    <lineage>
        <taxon>Bacteria</taxon>
        <taxon>Pseudomonadati</taxon>
        <taxon>Pseudomonadota</taxon>
        <taxon>Alphaproteobacteria</taxon>
        <taxon>Maricaulales</taxon>
        <taxon>Robiginitomaculaceae</taxon>
    </lineage>
</organism>
<dbReference type="PANTHER" id="PTHR23131:SF4">
    <property type="entry name" value="METALLO-BETA-LACTAMASE SUPERFAMILY POTEIN"/>
    <property type="match status" value="1"/>
</dbReference>
<evidence type="ECO:0000313" key="3">
    <source>
        <dbReference type="Proteomes" id="UP000282211"/>
    </source>
</evidence>
<feature type="domain" description="Metallo-beta-lactamase" evidence="1">
    <location>
        <begin position="58"/>
        <end position="275"/>
    </location>
</feature>
<dbReference type="PANTHER" id="PTHR23131">
    <property type="entry name" value="ENDORIBONUCLEASE LACTB2"/>
    <property type="match status" value="1"/>
</dbReference>
<dbReference type="Proteomes" id="UP000282211">
    <property type="component" value="Unassembled WGS sequence"/>
</dbReference>
<dbReference type="EMBL" id="RBII01000002">
    <property type="protein sequence ID" value="RKQ69325.1"/>
    <property type="molecule type" value="Genomic_DNA"/>
</dbReference>
<accession>A0A420WEG2</accession>
<keyword evidence="3" id="KW-1185">Reference proteome</keyword>
<dbReference type="RefSeq" id="WP_121101825.1">
    <property type="nucleotide sequence ID" value="NZ_RBII01000002.1"/>
</dbReference>
<dbReference type="OrthoDB" id="2971563at2"/>
<dbReference type="InterPro" id="IPR001279">
    <property type="entry name" value="Metallo-B-lactamas"/>
</dbReference>
<dbReference type="Gene3D" id="3.60.15.10">
    <property type="entry name" value="Ribonuclease Z/Hydroxyacylglutathione hydrolase-like"/>
    <property type="match status" value="1"/>
</dbReference>